<dbReference type="PRINTS" id="PR00237">
    <property type="entry name" value="GPCRRHODOPSN"/>
</dbReference>
<feature type="transmembrane region" description="Helical" evidence="8">
    <location>
        <begin position="1037"/>
        <end position="1061"/>
    </location>
</feature>
<name>A0A553NDZ5_TIGCA</name>
<accession>A0A553NDZ5</accession>
<dbReference type="AlphaFoldDB" id="A0A553NDZ5"/>
<dbReference type="InterPro" id="IPR011990">
    <property type="entry name" value="TPR-like_helical_dom_sf"/>
</dbReference>
<dbReference type="GO" id="GO:0004930">
    <property type="term" value="F:G protein-coupled receptor activity"/>
    <property type="evidence" value="ECO:0007669"/>
    <property type="project" value="InterPro"/>
</dbReference>
<evidence type="ECO:0000313" key="11">
    <source>
        <dbReference type="Proteomes" id="UP000318571"/>
    </source>
</evidence>
<dbReference type="Proteomes" id="UP000318571">
    <property type="component" value="Chromosome 10"/>
</dbReference>
<protein>
    <recommendedName>
        <fullName evidence="9">G-protein coupled receptors family 1 profile domain-containing protein</fullName>
    </recommendedName>
</protein>
<feature type="transmembrane region" description="Helical" evidence="8">
    <location>
        <begin position="978"/>
        <end position="999"/>
    </location>
</feature>
<keyword evidence="5 8" id="KW-0472">Membrane</keyword>
<evidence type="ECO:0000256" key="1">
    <source>
        <dbReference type="ARBA" id="ARBA00004370"/>
    </source>
</evidence>
<evidence type="ECO:0000256" key="7">
    <source>
        <dbReference type="SAM" id="MobiDB-lite"/>
    </source>
</evidence>
<evidence type="ECO:0000256" key="3">
    <source>
        <dbReference type="ARBA" id="ARBA00022692"/>
    </source>
</evidence>
<dbReference type="InterPro" id="IPR000276">
    <property type="entry name" value="GPCR_Rhodpsn"/>
</dbReference>
<feature type="compositionally biased region" description="Acidic residues" evidence="7">
    <location>
        <begin position="110"/>
        <end position="132"/>
    </location>
</feature>
<feature type="region of interest" description="Disordered" evidence="7">
    <location>
        <begin position="110"/>
        <end position="196"/>
    </location>
</feature>
<dbReference type="PANTHER" id="PTHR23082">
    <property type="entry name" value="TRANSCRIPTION INITIATION FACTOR IIIC TFIIIC , POLYPEPTIDE 3-RELATED"/>
    <property type="match status" value="1"/>
</dbReference>
<dbReference type="Pfam" id="PF00001">
    <property type="entry name" value="7tm_1"/>
    <property type="match status" value="1"/>
</dbReference>
<dbReference type="OMA" id="FMRNEIA"/>
<dbReference type="SUPFAM" id="SSF48452">
    <property type="entry name" value="TPR-like"/>
    <property type="match status" value="2"/>
</dbReference>
<dbReference type="InterPro" id="IPR019734">
    <property type="entry name" value="TPR_rpt"/>
</dbReference>
<feature type="compositionally biased region" description="Basic and acidic residues" evidence="7">
    <location>
        <begin position="141"/>
        <end position="153"/>
    </location>
</feature>
<evidence type="ECO:0000256" key="8">
    <source>
        <dbReference type="SAM" id="Phobius"/>
    </source>
</evidence>
<dbReference type="Gene3D" id="1.20.1070.10">
    <property type="entry name" value="Rhodopsin 7-helix transmembrane proteins"/>
    <property type="match status" value="2"/>
</dbReference>
<feature type="compositionally biased region" description="Acidic residues" evidence="7">
    <location>
        <begin position="154"/>
        <end position="163"/>
    </location>
</feature>
<dbReference type="GO" id="GO:0000127">
    <property type="term" value="C:transcription factor TFIIIC complex"/>
    <property type="evidence" value="ECO:0007669"/>
    <property type="project" value="TreeGrafter"/>
</dbReference>
<dbReference type="Gene3D" id="1.25.40.10">
    <property type="entry name" value="Tetratricopeptide repeat domain"/>
    <property type="match status" value="3"/>
</dbReference>
<feature type="repeat" description="TPR" evidence="6">
    <location>
        <begin position="853"/>
        <end position="886"/>
    </location>
</feature>
<feature type="repeat" description="TPR" evidence="6">
    <location>
        <begin position="271"/>
        <end position="304"/>
    </location>
</feature>
<organism evidence="10 11">
    <name type="scientific">Tigriopus californicus</name>
    <name type="common">Marine copepod</name>
    <dbReference type="NCBI Taxonomy" id="6832"/>
    <lineage>
        <taxon>Eukaryota</taxon>
        <taxon>Metazoa</taxon>
        <taxon>Ecdysozoa</taxon>
        <taxon>Arthropoda</taxon>
        <taxon>Crustacea</taxon>
        <taxon>Multicrustacea</taxon>
        <taxon>Hexanauplia</taxon>
        <taxon>Copepoda</taxon>
        <taxon>Harpacticoida</taxon>
        <taxon>Harpacticidae</taxon>
        <taxon>Tigriopus</taxon>
    </lineage>
</organism>
<dbReference type="SMART" id="SM00028">
    <property type="entry name" value="TPR"/>
    <property type="match status" value="6"/>
</dbReference>
<keyword evidence="6" id="KW-0802">TPR repeat</keyword>
<sequence>MAVPSGSGMTFLLNSPLENEEDNSIMMEDLIDENNDEADNGDDPRQFLAQALVSDRNEIEPEPIPSTSQGGENPEEGDVDMVHAKRERELTDKYLTGQLSFRDFVKEMSLESEDEEAIEEEEGDSDLSDSSDLDWTPSKKLKTEAKAKKKIDVDEPVEEENDEEDHHGHFESEFNESQRQQLSRKGRKVGTKNIRRKRLDPALQGLMGEANLRFVRGDRETAIRMCMEVIRQDPTAPEPYQTLSNVYEEGGEQEKSLQFALIAAHLAPQDAEEWARLADMSLEMGDRNQAISCYRKAIDADLENTRYHLARCSLLEQSGEIRSAIRGYKRLIAVLKEDQSQDFINASKELARLLHVKENFEAAKDVIYEAVKKYPSIVTSEELNLLLELLISLNQNDEALEVLCKYCSTQFSSDVSQEELDDLSPEKQLEAFSIVIMPEGTPLDIKAKLVIVLVNLKATHLVKVSCKEIMASDPEEFGEIFLDIAEVLMTNQHFDQSLPFLEKLVKSESYAQPAVWLKYGESLFETNSLAEAELAYQKVVESAPQHHEARRTLSSILHKLGRADEALFTLTQDEDVDLLNPTLLYEKCQLLWSEGCFEEFVVKAKLLLSRHFVQIRNKEELHAIASAKKLASKNKALSEVRAYRREPLIRDSGPSFESGTQISMEDEYLLFRKLCDYLYEQKRFEALQKVSFSAMGSPYFNKKPDIVKECEFLCLISSFLNGDSYHAYNLVRELVTKDIKNPRIWNLFNLVIMRADDVRHNRFLMRLMSRNPDNIALGILNGHNCLVAGTYKYSLGEYMSAFKQERDNPMVALMLGLTFTHMACQKFSAKKHSLVVQSCAFLHKYLQLRGVCQESYYNLGRAMHQLGLLPAALFYYKKALSLPPAVENDYKFNLCREIAFNLSLIYRNSVVVSVVSNVLVILSVGLKTKGRRLKPNSLPILALALSDICFSLSIHPMLLVTSFGIPSEDIFSPNGCNWYGFGAIFFGCLSMLIHGSVSYSRLKNILYPTQAPVLGWGRYETFEFGCTVAFHDGSPEVRSYVISILIFVLGAPFVICVVSYARILHFSYKCKLQLFSLQSQYDVNSLVHTPNLGQSSLHEDVFAEDSTSKSHWGVPAVNSGVIFNSSRFEANQQKSELISSMDKRLTKVTLLTAAAFFVGWAPFAVLSIWETFYPPKQIPVVASKGNHSLLS</sequence>
<dbReference type="EMBL" id="VCGU01000458">
    <property type="protein sequence ID" value="TRY63657.1"/>
    <property type="molecule type" value="Genomic_DNA"/>
</dbReference>
<keyword evidence="3 8" id="KW-0812">Transmembrane</keyword>
<dbReference type="SUPFAM" id="SSF81321">
    <property type="entry name" value="Family A G protein-coupled receptor-like"/>
    <property type="match status" value="1"/>
</dbReference>
<gene>
    <name evidence="10" type="ORF">TCAL_02042</name>
</gene>
<feature type="repeat" description="TPR" evidence="6">
    <location>
        <begin position="513"/>
        <end position="546"/>
    </location>
</feature>
<dbReference type="Pfam" id="PF13181">
    <property type="entry name" value="TPR_8"/>
    <property type="match status" value="2"/>
</dbReference>
<feature type="transmembrane region" description="Helical" evidence="8">
    <location>
        <begin position="904"/>
        <end position="926"/>
    </location>
</feature>
<comment type="subcellular location">
    <subcellularLocation>
        <location evidence="1">Membrane</location>
    </subcellularLocation>
</comment>
<dbReference type="InterPro" id="IPR039340">
    <property type="entry name" value="Tfc4/TFIIIC-102/Sfc4"/>
</dbReference>
<dbReference type="InterPro" id="IPR017452">
    <property type="entry name" value="GPCR_Rhodpsn_7TM"/>
</dbReference>
<feature type="region of interest" description="Disordered" evidence="7">
    <location>
        <begin position="1"/>
        <end position="92"/>
    </location>
</feature>
<evidence type="ECO:0000256" key="2">
    <source>
        <dbReference type="ARBA" id="ARBA00010663"/>
    </source>
</evidence>
<feature type="domain" description="G-protein coupled receptors family 1 profile" evidence="9">
    <location>
        <begin position="916"/>
        <end position="1191"/>
    </location>
</feature>
<proteinExistence type="inferred from homology"/>
<feature type="compositionally biased region" description="Basic residues" evidence="7">
    <location>
        <begin position="182"/>
        <end position="196"/>
    </location>
</feature>
<evidence type="ECO:0000256" key="6">
    <source>
        <dbReference type="PROSITE-ProRule" id="PRU00339"/>
    </source>
</evidence>
<dbReference type="Pfam" id="PF13432">
    <property type="entry name" value="TPR_16"/>
    <property type="match status" value="1"/>
</dbReference>
<reference evidence="10 11" key="1">
    <citation type="journal article" date="2018" name="Nat. Ecol. Evol.">
        <title>Genomic signatures of mitonuclear coevolution across populations of Tigriopus californicus.</title>
        <authorList>
            <person name="Barreto F.S."/>
            <person name="Watson E.T."/>
            <person name="Lima T.G."/>
            <person name="Willett C.S."/>
            <person name="Edmands S."/>
            <person name="Li W."/>
            <person name="Burton R.S."/>
        </authorList>
    </citation>
    <scope>NUCLEOTIDE SEQUENCE [LARGE SCALE GENOMIC DNA]</scope>
    <source>
        <strain evidence="10 11">San Diego</strain>
    </source>
</reference>
<keyword evidence="4 8" id="KW-1133">Transmembrane helix</keyword>
<evidence type="ECO:0000256" key="5">
    <source>
        <dbReference type="ARBA" id="ARBA00023136"/>
    </source>
</evidence>
<dbReference type="STRING" id="6832.A0A553NDZ5"/>
<dbReference type="PROSITE" id="PS50262">
    <property type="entry name" value="G_PROTEIN_RECEP_F1_2"/>
    <property type="match status" value="1"/>
</dbReference>
<evidence type="ECO:0000259" key="9">
    <source>
        <dbReference type="PROSITE" id="PS50262"/>
    </source>
</evidence>
<evidence type="ECO:0000313" key="10">
    <source>
        <dbReference type="EMBL" id="TRY63657.1"/>
    </source>
</evidence>
<dbReference type="PANTHER" id="PTHR23082:SF0">
    <property type="entry name" value="GENERAL TRANSCRIPTION FACTOR 3C POLYPEPTIDE 3"/>
    <property type="match status" value="1"/>
</dbReference>
<evidence type="ECO:0000256" key="4">
    <source>
        <dbReference type="ARBA" id="ARBA00022989"/>
    </source>
</evidence>
<dbReference type="PROSITE" id="PS50005">
    <property type="entry name" value="TPR"/>
    <property type="match status" value="3"/>
</dbReference>
<keyword evidence="11" id="KW-1185">Reference proteome</keyword>
<dbReference type="GO" id="GO:0006383">
    <property type="term" value="P:transcription by RNA polymerase III"/>
    <property type="evidence" value="ECO:0007669"/>
    <property type="project" value="InterPro"/>
</dbReference>
<feature type="compositionally biased region" description="Basic and acidic residues" evidence="7">
    <location>
        <begin position="80"/>
        <end position="92"/>
    </location>
</feature>
<comment type="caution">
    <text evidence="10">The sequence shown here is derived from an EMBL/GenBank/DDBJ whole genome shotgun (WGS) entry which is preliminary data.</text>
</comment>
<dbReference type="GO" id="GO:0016020">
    <property type="term" value="C:membrane"/>
    <property type="evidence" value="ECO:0007669"/>
    <property type="project" value="UniProtKB-SubCell"/>
</dbReference>
<feature type="transmembrane region" description="Helical" evidence="8">
    <location>
        <begin position="1148"/>
        <end position="1169"/>
    </location>
</feature>
<comment type="similarity">
    <text evidence="2">Belongs to the G-protein coupled receptor 1 family.</text>
</comment>
<feature type="compositionally biased region" description="Acidic residues" evidence="7">
    <location>
        <begin position="18"/>
        <end position="41"/>
    </location>
</feature>